<keyword evidence="4" id="KW-1185">Reference proteome</keyword>
<dbReference type="Gene3D" id="3.40.50.1110">
    <property type="entry name" value="SGNH hydrolase"/>
    <property type="match status" value="1"/>
</dbReference>
<name>A0A4V1AJ07_9LACO</name>
<dbReference type="SUPFAM" id="SSF52266">
    <property type="entry name" value="SGNH hydrolase"/>
    <property type="match status" value="1"/>
</dbReference>
<keyword evidence="1" id="KW-0472">Membrane</keyword>
<reference evidence="4" key="1">
    <citation type="submission" date="2019-03" db="EMBL/GenBank/DDBJ databases">
        <title>Weissella sp. 26KH-42 Genome sequencing.</title>
        <authorList>
            <person name="Heo J."/>
            <person name="Kim S.-J."/>
            <person name="Kim J.-S."/>
            <person name="Hong S.-B."/>
            <person name="Kwon S.-W."/>
        </authorList>
    </citation>
    <scope>NUCLEOTIDE SEQUENCE [LARGE SCALE GENOMIC DNA]</scope>
    <source>
        <strain evidence="4">26KH-42</strain>
    </source>
</reference>
<protein>
    <recommendedName>
        <fullName evidence="2">SGNH hydrolase-type esterase domain-containing protein</fullName>
    </recommendedName>
</protein>
<dbReference type="InterPro" id="IPR051532">
    <property type="entry name" value="Ester_Hydrolysis_Enzymes"/>
</dbReference>
<evidence type="ECO:0000313" key="4">
    <source>
        <dbReference type="Proteomes" id="UP000292886"/>
    </source>
</evidence>
<evidence type="ECO:0000256" key="1">
    <source>
        <dbReference type="SAM" id="Phobius"/>
    </source>
</evidence>
<feature type="domain" description="SGNH hydrolase-type esterase" evidence="2">
    <location>
        <begin position="53"/>
        <end position="286"/>
    </location>
</feature>
<dbReference type="InterPro" id="IPR036514">
    <property type="entry name" value="SGNH_hydro_sf"/>
</dbReference>
<proteinExistence type="predicted"/>
<dbReference type="CDD" id="cd04506">
    <property type="entry name" value="SGNH_hydrolase_YpmR_like"/>
    <property type="match status" value="1"/>
</dbReference>
<dbReference type="InterPro" id="IPR013830">
    <property type="entry name" value="SGNH_hydro"/>
</dbReference>
<dbReference type="PANTHER" id="PTHR30383">
    <property type="entry name" value="THIOESTERASE 1/PROTEASE 1/LYSOPHOSPHOLIPASE L1"/>
    <property type="match status" value="1"/>
</dbReference>
<feature type="transmembrane region" description="Helical" evidence="1">
    <location>
        <begin position="20"/>
        <end position="37"/>
    </location>
</feature>
<evidence type="ECO:0000313" key="3">
    <source>
        <dbReference type="EMBL" id="QBO37345.1"/>
    </source>
</evidence>
<organism evidence="3 4">
    <name type="scientific">Periweissella cryptocerci</name>
    <dbReference type="NCBI Taxonomy" id="2506420"/>
    <lineage>
        <taxon>Bacteria</taxon>
        <taxon>Bacillati</taxon>
        <taxon>Bacillota</taxon>
        <taxon>Bacilli</taxon>
        <taxon>Lactobacillales</taxon>
        <taxon>Lactobacillaceae</taxon>
        <taxon>Periweissella</taxon>
    </lineage>
</organism>
<gene>
    <name evidence="3" type="ORF">EQG49_13160</name>
</gene>
<dbReference type="GO" id="GO:0004622">
    <property type="term" value="F:phosphatidylcholine lysophospholipase activity"/>
    <property type="evidence" value="ECO:0007669"/>
    <property type="project" value="TreeGrafter"/>
</dbReference>
<dbReference type="PANTHER" id="PTHR30383:SF27">
    <property type="entry name" value="SPORE GERMINATION LIPASE LIPC"/>
    <property type="match status" value="1"/>
</dbReference>
<accession>A0A4V1AJ07</accession>
<dbReference type="Proteomes" id="UP000292886">
    <property type="component" value="Chromosome"/>
</dbReference>
<dbReference type="AlphaFoldDB" id="A0A4V1AJ07"/>
<keyword evidence="1" id="KW-0812">Transmembrane</keyword>
<keyword evidence="1" id="KW-1133">Transmembrane helix</keyword>
<dbReference type="KEGG" id="wei:EQG49_13160"/>
<sequence length="306" mass="34362">MYNSKNEAHKTRHKSMKKIILSMLALVVVAGGGWVGYQHFTGPQKIQAVKMVALGDSLTQGVGDPTAKQGYTGRIKKDLTNKTGVAVSMTNYGKSGDRSDQILKRLQDSPTQQKNLKKANVILMTVGGNDLMKTIKANIFISQPTQLTNQVKKSTSSYENNLQKLLKEVRKYNSQAPIFLFGNYNPLYVYFANFKSFNQSVSEYNTINKQLISQYNGYYVPTFKQLTYGQYQTASARNKLVKDAKLANAGTAGNANVVSTLTKNDTERNMYISSADHFHPNSKGYDMMTDLLMKQMLKHDQWLYAK</sequence>
<dbReference type="OrthoDB" id="252349at2"/>
<dbReference type="EMBL" id="CP037940">
    <property type="protein sequence ID" value="QBO37345.1"/>
    <property type="molecule type" value="Genomic_DNA"/>
</dbReference>
<dbReference type="Pfam" id="PF13472">
    <property type="entry name" value="Lipase_GDSL_2"/>
    <property type="match status" value="1"/>
</dbReference>
<evidence type="ECO:0000259" key="2">
    <source>
        <dbReference type="Pfam" id="PF13472"/>
    </source>
</evidence>